<feature type="chain" id="PRO_5039538590" description="Lipoprotein" evidence="1">
    <location>
        <begin position="23"/>
        <end position="134"/>
    </location>
</feature>
<sequence length="134" mass="13801">MNKNWTSALALAGILMAAPALAGCTADAAPEQAQEVSLPEGIPTDFPIATGTPIAAATLGSSGWSTTVTVQDADAQQAALDDLLADGYVPHGSDDGDGAHRIYSLNNGTNSVTLTLRSEDDTYLVDYSFAPMSR</sequence>
<keyword evidence="1" id="KW-0732">Signal</keyword>
<comment type="caution">
    <text evidence="2">The sequence shown here is derived from an EMBL/GenBank/DDBJ whole genome shotgun (WGS) entry which is preliminary data.</text>
</comment>
<name>A0A543HZ56_9MICO</name>
<dbReference type="AlphaFoldDB" id="A0A543HZ56"/>
<keyword evidence="3" id="KW-1185">Reference proteome</keyword>
<dbReference type="Proteomes" id="UP000318331">
    <property type="component" value="Unassembled WGS sequence"/>
</dbReference>
<protein>
    <recommendedName>
        <fullName evidence="4">Lipoprotein</fullName>
    </recommendedName>
</protein>
<gene>
    <name evidence="2" type="ORF">FB466_1811</name>
</gene>
<evidence type="ECO:0000313" key="2">
    <source>
        <dbReference type="EMBL" id="TQM63545.1"/>
    </source>
</evidence>
<evidence type="ECO:0000313" key="3">
    <source>
        <dbReference type="Proteomes" id="UP000318331"/>
    </source>
</evidence>
<evidence type="ECO:0000256" key="1">
    <source>
        <dbReference type="SAM" id="SignalP"/>
    </source>
</evidence>
<reference evidence="2 3" key="1">
    <citation type="submission" date="2019-06" db="EMBL/GenBank/DDBJ databases">
        <title>Sequencing the genomes of 1000 actinobacteria strains.</title>
        <authorList>
            <person name="Klenk H.-P."/>
        </authorList>
    </citation>
    <scope>NUCLEOTIDE SEQUENCE [LARGE SCALE GENOMIC DNA]</scope>
    <source>
        <strain evidence="2 3">DSM 18031</strain>
    </source>
</reference>
<dbReference type="PROSITE" id="PS51257">
    <property type="entry name" value="PROKAR_LIPOPROTEIN"/>
    <property type="match status" value="1"/>
</dbReference>
<evidence type="ECO:0008006" key="4">
    <source>
        <dbReference type="Google" id="ProtNLM"/>
    </source>
</evidence>
<feature type="signal peptide" evidence="1">
    <location>
        <begin position="1"/>
        <end position="22"/>
    </location>
</feature>
<proteinExistence type="predicted"/>
<organism evidence="2 3">
    <name type="scientific">Klugiella xanthotipulae</name>
    <dbReference type="NCBI Taxonomy" id="244735"/>
    <lineage>
        <taxon>Bacteria</taxon>
        <taxon>Bacillati</taxon>
        <taxon>Actinomycetota</taxon>
        <taxon>Actinomycetes</taxon>
        <taxon>Micrococcales</taxon>
        <taxon>Microbacteriaceae</taxon>
        <taxon>Klugiella</taxon>
    </lineage>
</organism>
<dbReference type="EMBL" id="VFPN01000002">
    <property type="protein sequence ID" value="TQM63545.1"/>
    <property type="molecule type" value="Genomic_DNA"/>
</dbReference>
<accession>A0A543HZ56</accession>